<organism evidence="1 2">
    <name type="scientific">Demequina muriae</name>
    <dbReference type="NCBI Taxonomy" id="3051664"/>
    <lineage>
        <taxon>Bacteria</taxon>
        <taxon>Bacillati</taxon>
        <taxon>Actinomycetota</taxon>
        <taxon>Actinomycetes</taxon>
        <taxon>Micrococcales</taxon>
        <taxon>Demequinaceae</taxon>
        <taxon>Demequina</taxon>
    </lineage>
</organism>
<dbReference type="CDD" id="cd07505">
    <property type="entry name" value="HAD_BPGM-like"/>
    <property type="match status" value="1"/>
</dbReference>
<comment type="caution">
    <text evidence="1">The sequence shown here is derived from an EMBL/GenBank/DDBJ whole genome shotgun (WGS) entry which is preliminary data.</text>
</comment>
<dbReference type="Gene3D" id="3.40.50.1000">
    <property type="entry name" value="HAD superfamily/HAD-like"/>
    <property type="match status" value="1"/>
</dbReference>
<protein>
    <submittedName>
        <fullName evidence="1">HAD family phosphatase</fullName>
    </submittedName>
</protein>
<dbReference type="EMBL" id="JAUHQA010000001">
    <property type="protein sequence ID" value="MDN4479348.1"/>
    <property type="molecule type" value="Genomic_DNA"/>
</dbReference>
<dbReference type="Gene3D" id="1.10.150.240">
    <property type="entry name" value="Putative phosphatase, domain 2"/>
    <property type="match status" value="1"/>
</dbReference>
<dbReference type="NCBIfam" id="TIGR01509">
    <property type="entry name" value="HAD-SF-IA-v3"/>
    <property type="match status" value="1"/>
</dbReference>
<dbReference type="NCBIfam" id="TIGR01549">
    <property type="entry name" value="HAD-SF-IA-v1"/>
    <property type="match status" value="1"/>
</dbReference>
<dbReference type="InterPro" id="IPR023214">
    <property type="entry name" value="HAD_sf"/>
</dbReference>
<dbReference type="InterPro" id="IPR023198">
    <property type="entry name" value="PGP-like_dom2"/>
</dbReference>
<dbReference type="InterPro" id="IPR036412">
    <property type="entry name" value="HAD-like_sf"/>
</dbReference>
<name>A0ABT8GD33_9MICO</name>
<dbReference type="Proteomes" id="UP001172708">
    <property type="component" value="Unassembled WGS sequence"/>
</dbReference>
<evidence type="ECO:0000313" key="1">
    <source>
        <dbReference type="EMBL" id="MDN4479348.1"/>
    </source>
</evidence>
<dbReference type="InterPro" id="IPR051806">
    <property type="entry name" value="HAD-like_SPP"/>
</dbReference>
<gene>
    <name evidence="1" type="ORF">QQX02_00220</name>
</gene>
<accession>A0ABT8GD33</accession>
<proteinExistence type="predicted"/>
<keyword evidence="2" id="KW-1185">Reference proteome</keyword>
<dbReference type="SFLD" id="SFLDG01129">
    <property type="entry name" value="C1.5:_HAD__Beta-PGM__Phosphata"/>
    <property type="match status" value="1"/>
</dbReference>
<dbReference type="Pfam" id="PF13419">
    <property type="entry name" value="HAD_2"/>
    <property type="match status" value="1"/>
</dbReference>
<dbReference type="PANTHER" id="PTHR43481:SF4">
    <property type="entry name" value="GLYCEROL-1-PHOSPHATE PHOSPHOHYDROLASE 1-RELATED"/>
    <property type="match status" value="1"/>
</dbReference>
<sequence length="245" mass="25850">MNAHTPAPAAILWDMDGTLIDSEPYWIAAETALAERFGVTWTHEDGLSLVGRPLVDSGRILQERGVALDVEEIIASMVATVADRVRAHVPWQADARLLLERVVAAGIPCALVTMSYTRLADAFLAQVPDAFAVVVTGDEVERGKPDPESYLTAAARLGVDPTRCVAIEDSPAGIGSALASGAHTIGVRRLVPVEPRPGLSRVRSLENVTVETLGEIAAGRRLDDLGLDDLGFDDLGPDGQGSAGV</sequence>
<dbReference type="RefSeq" id="WP_301140473.1">
    <property type="nucleotide sequence ID" value="NZ_JAUHQA010000001.1"/>
</dbReference>
<dbReference type="PANTHER" id="PTHR43481">
    <property type="entry name" value="FRUCTOSE-1-PHOSPHATE PHOSPHATASE"/>
    <property type="match status" value="1"/>
</dbReference>
<dbReference type="InterPro" id="IPR041492">
    <property type="entry name" value="HAD_2"/>
</dbReference>
<dbReference type="InterPro" id="IPR006439">
    <property type="entry name" value="HAD-SF_hydro_IA"/>
</dbReference>
<dbReference type="SUPFAM" id="SSF56784">
    <property type="entry name" value="HAD-like"/>
    <property type="match status" value="1"/>
</dbReference>
<evidence type="ECO:0000313" key="2">
    <source>
        <dbReference type="Proteomes" id="UP001172708"/>
    </source>
</evidence>
<dbReference type="SFLD" id="SFLDS00003">
    <property type="entry name" value="Haloacid_Dehalogenase"/>
    <property type="match status" value="1"/>
</dbReference>
<reference evidence="1" key="1">
    <citation type="submission" date="2023-06" db="EMBL/GenBank/DDBJ databases">
        <title>Egi l300058.</title>
        <authorList>
            <person name="Gao L."/>
            <person name="Fang B.-Z."/>
            <person name="Li W.-J."/>
        </authorList>
    </citation>
    <scope>NUCLEOTIDE SEQUENCE</scope>
    <source>
        <strain evidence="1">EGI L300058</strain>
    </source>
</reference>